<reference evidence="2 3" key="1">
    <citation type="journal article" date="2018" name="Sci. Rep.">
        <title>Comparative analysis of the Pocillopora damicornis genome highlights role of immune system in coral evolution.</title>
        <authorList>
            <person name="Cunning R."/>
            <person name="Bay R.A."/>
            <person name="Gillette P."/>
            <person name="Baker A.C."/>
            <person name="Traylor-Knowles N."/>
        </authorList>
    </citation>
    <scope>NUCLEOTIDE SEQUENCE [LARGE SCALE GENOMIC DNA]</scope>
    <source>
        <strain evidence="2">RSMAS</strain>
        <tissue evidence="2">Whole animal</tissue>
    </source>
</reference>
<dbReference type="AlphaFoldDB" id="A0A3M6V0E7"/>
<dbReference type="Proteomes" id="UP000275408">
    <property type="component" value="Unassembled WGS sequence"/>
</dbReference>
<proteinExistence type="predicted"/>
<feature type="region of interest" description="Disordered" evidence="1">
    <location>
        <begin position="117"/>
        <end position="140"/>
    </location>
</feature>
<protein>
    <submittedName>
        <fullName evidence="2">Uncharacterized protein</fullName>
    </submittedName>
</protein>
<accession>A0A3M6V0E7</accession>
<name>A0A3M6V0E7_POCDA</name>
<evidence type="ECO:0000313" key="3">
    <source>
        <dbReference type="Proteomes" id="UP000275408"/>
    </source>
</evidence>
<dbReference type="EMBL" id="RCHS01000358">
    <property type="protein sequence ID" value="RMX59395.1"/>
    <property type="molecule type" value="Genomic_DNA"/>
</dbReference>
<evidence type="ECO:0000313" key="2">
    <source>
        <dbReference type="EMBL" id="RMX59395.1"/>
    </source>
</evidence>
<comment type="caution">
    <text evidence="2">The sequence shown here is derived from an EMBL/GenBank/DDBJ whole genome shotgun (WGS) entry which is preliminary data.</text>
</comment>
<evidence type="ECO:0000256" key="1">
    <source>
        <dbReference type="SAM" id="MobiDB-lite"/>
    </source>
</evidence>
<keyword evidence="3" id="KW-1185">Reference proteome</keyword>
<gene>
    <name evidence="2" type="ORF">pdam_00019349</name>
</gene>
<sequence>IGETWLRDLDHRADIPDFKFYPHTPGGVGISLGLYLAGNLENNRRSDLNFAHDECAESLFLEVIRPTVKNIVDDRNKRDEIREMIFSFDHSANYYGDAHIIDNIFTNDLNDPSVSRLVPPDKTDHHPIFSFTSRSKGKQK</sequence>
<feature type="non-terminal residue" evidence="2">
    <location>
        <position position="1"/>
    </location>
</feature>
<organism evidence="2 3">
    <name type="scientific">Pocillopora damicornis</name>
    <name type="common">Cauliflower coral</name>
    <name type="synonym">Millepora damicornis</name>
    <dbReference type="NCBI Taxonomy" id="46731"/>
    <lineage>
        <taxon>Eukaryota</taxon>
        <taxon>Metazoa</taxon>
        <taxon>Cnidaria</taxon>
        <taxon>Anthozoa</taxon>
        <taxon>Hexacorallia</taxon>
        <taxon>Scleractinia</taxon>
        <taxon>Astrocoeniina</taxon>
        <taxon>Pocilloporidae</taxon>
        <taxon>Pocillopora</taxon>
    </lineage>
</organism>
<feature type="non-terminal residue" evidence="2">
    <location>
        <position position="140"/>
    </location>
</feature>